<proteinExistence type="predicted"/>
<organism evidence="1 2">
    <name type="scientific">Chlorobaculum limnaeum</name>
    <dbReference type="NCBI Taxonomy" id="274537"/>
    <lineage>
        <taxon>Bacteria</taxon>
        <taxon>Pseudomonadati</taxon>
        <taxon>Chlorobiota</taxon>
        <taxon>Chlorobiia</taxon>
        <taxon>Chlorobiales</taxon>
        <taxon>Chlorobiaceae</taxon>
        <taxon>Chlorobaculum</taxon>
    </lineage>
</organism>
<dbReference type="KEGG" id="clz:BIU88_08805"/>
<accession>A0A1D8D1E6</accession>
<dbReference type="Pfam" id="PF07799">
    <property type="entry name" value="DUF1643"/>
    <property type="match status" value="1"/>
</dbReference>
<dbReference type="AlphaFoldDB" id="A0A1D8D1E6"/>
<sequence length="194" mass="21923">MKQTFKHRPGLHIEAEFSKENSPVFRYRLSATKTGASNNPKSVCAIMQNPSYACVEFADKSVQVLERVVFEKPYPEFEGVERLIIVNQFAFIQTNDFAGRNDQVGRNNDAAIESALSEAEIILLAWGKDNGFSDRKETIERMIEKQKDKVLLQLAGIHHELFMTALLKNIAPNKAISLGRQKAPLVPRSGFCRR</sequence>
<evidence type="ECO:0008006" key="3">
    <source>
        <dbReference type="Google" id="ProtNLM"/>
    </source>
</evidence>
<reference evidence="1" key="1">
    <citation type="submission" date="2016-09" db="EMBL/GenBank/DDBJ databases">
        <title>Genome sequence of Chlorobaculum limnaeum.</title>
        <authorList>
            <person name="Liu Z."/>
            <person name="Tank M."/>
            <person name="Bryant D.A."/>
        </authorList>
    </citation>
    <scope>NUCLEOTIDE SEQUENCE [LARGE SCALE GENOMIC DNA]</scope>
    <source>
        <strain evidence="1">DSM 1677</strain>
    </source>
</reference>
<name>A0A1D8D1E6_CHLLM</name>
<dbReference type="Proteomes" id="UP000095185">
    <property type="component" value="Chromosome"/>
</dbReference>
<dbReference type="RefSeq" id="WP_069810414.1">
    <property type="nucleotide sequence ID" value="NZ_CP017305.1"/>
</dbReference>
<gene>
    <name evidence="1" type="ORF">BIU88_08805</name>
</gene>
<evidence type="ECO:0000313" key="1">
    <source>
        <dbReference type="EMBL" id="AOS84221.1"/>
    </source>
</evidence>
<dbReference type="EMBL" id="CP017305">
    <property type="protein sequence ID" value="AOS84221.1"/>
    <property type="molecule type" value="Genomic_DNA"/>
</dbReference>
<evidence type="ECO:0000313" key="2">
    <source>
        <dbReference type="Proteomes" id="UP000095185"/>
    </source>
</evidence>
<keyword evidence="2" id="KW-1185">Reference proteome</keyword>
<dbReference type="STRING" id="274537.BIU88_08805"/>
<protein>
    <recommendedName>
        <fullName evidence="3">DUF1643 domain-containing protein</fullName>
    </recommendedName>
</protein>
<dbReference type="InterPro" id="IPR012441">
    <property type="entry name" value="DUF1643"/>
</dbReference>
<dbReference type="OrthoDB" id="9807577at2"/>